<gene>
    <name evidence="2" type="primary">Acey_s0272.g935</name>
    <name evidence="2" type="ORF">Y032_0272g935</name>
</gene>
<evidence type="ECO:0000313" key="2">
    <source>
        <dbReference type="EMBL" id="EYB86856.1"/>
    </source>
</evidence>
<dbReference type="EMBL" id="JARK01001608">
    <property type="protein sequence ID" value="EYB86856.1"/>
    <property type="molecule type" value="Genomic_DNA"/>
</dbReference>
<feature type="compositionally biased region" description="Low complexity" evidence="1">
    <location>
        <begin position="56"/>
        <end position="66"/>
    </location>
</feature>
<keyword evidence="3" id="KW-1185">Reference proteome</keyword>
<evidence type="ECO:0000313" key="3">
    <source>
        <dbReference type="Proteomes" id="UP000024635"/>
    </source>
</evidence>
<comment type="caution">
    <text evidence="2">The sequence shown here is derived from an EMBL/GenBank/DDBJ whole genome shotgun (WGS) entry which is preliminary data.</text>
</comment>
<name>A0A016S8R0_9BILA</name>
<protein>
    <submittedName>
        <fullName evidence="2">Uncharacterized protein</fullName>
    </submittedName>
</protein>
<sequence length="75" mass="7901">MQNAGQILRCCRQQLSSPEKATIATPPAICRQLKPSTSRQAIAQAVQPPFASIVVTPPSSTSSSRTLPPPTSRSA</sequence>
<dbReference type="AlphaFoldDB" id="A0A016S8R0"/>
<accession>A0A016S8R0</accession>
<feature type="region of interest" description="Disordered" evidence="1">
    <location>
        <begin position="53"/>
        <end position="75"/>
    </location>
</feature>
<organism evidence="2 3">
    <name type="scientific">Ancylostoma ceylanicum</name>
    <dbReference type="NCBI Taxonomy" id="53326"/>
    <lineage>
        <taxon>Eukaryota</taxon>
        <taxon>Metazoa</taxon>
        <taxon>Ecdysozoa</taxon>
        <taxon>Nematoda</taxon>
        <taxon>Chromadorea</taxon>
        <taxon>Rhabditida</taxon>
        <taxon>Rhabditina</taxon>
        <taxon>Rhabditomorpha</taxon>
        <taxon>Strongyloidea</taxon>
        <taxon>Ancylostomatidae</taxon>
        <taxon>Ancylostomatinae</taxon>
        <taxon>Ancylostoma</taxon>
    </lineage>
</organism>
<proteinExistence type="predicted"/>
<reference evidence="3" key="1">
    <citation type="journal article" date="2015" name="Nat. Genet.">
        <title>The genome and transcriptome of the zoonotic hookworm Ancylostoma ceylanicum identify infection-specific gene families.</title>
        <authorList>
            <person name="Schwarz E.M."/>
            <person name="Hu Y."/>
            <person name="Antoshechkin I."/>
            <person name="Miller M.M."/>
            <person name="Sternberg P.W."/>
            <person name="Aroian R.V."/>
        </authorList>
    </citation>
    <scope>NUCLEOTIDE SEQUENCE</scope>
    <source>
        <strain evidence="3">HY135</strain>
    </source>
</reference>
<evidence type="ECO:0000256" key="1">
    <source>
        <dbReference type="SAM" id="MobiDB-lite"/>
    </source>
</evidence>
<dbReference type="Proteomes" id="UP000024635">
    <property type="component" value="Unassembled WGS sequence"/>
</dbReference>